<dbReference type="HOGENOM" id="CLU_1233209_0_0_10"/>
<dbReference type="KEGG" id="fte:Fluta_3951"/>
<evidence type="ECO:0000313" key="1">
    <source>
        <dbReference type="EMBL" id="AEA45915.1"/>
    </source>
</evidence>
<reference evidence="2" key="2">
    <citation type="submission" date="2011-02" db="EMBL/GenBank/DDBJ databases">
        <title>The complete genome of Fluviicola taffensis DSM 16823.</title>
        <authorList>
            <consortium name="US DOE Joint Genome Institute (JGI-PGF)"/>
            <person name="Lucas S."/>
            <person name="Copeland A."/>
            <person name="Lapidus A."/>
            <person name="Bruce D."/>
            <person name="Goodwin L."/>
            <person name="Pitluck S."/>
            <person name="Kyrpides N."/>
            <person name="Mavromatis K."/>
            <person name="Ivanova N."/>
            <person name="Mikhailova N."/>
            <person name="Pagani I."/>
            <person name="Chertkov O."/>
            <person name="Detter J.C."/>
            <person name="Han C."/>
            <person name="Tapia R."/>
            <person name="Land M."/>
            <person name="Hauser L."/>
            <person name="Markowitz V."/>
            <person name="Cheng J.-F."/>
            <person name="Hugenholtz P."/>
            <person name="Woyke T."/>
            <person name="Wu D."/>
            <person name="Tindall B."/>
            <person name="Pomrenke H.G."/>
            <person name="Brambilla E."/>
            <person name="Klenk H.-P."/>
            <person name="Eisen J.A."/>
        </authorList>
    </citation>
    <scope>NUCLEOTIDE SEQUENCE [LARGE SCALE GENOMIC DNA]</scope>
    <source>
        <strain evidence="2">DSM 16823 / RW262 / RW262</strain>
    </source>
</reference>
<protein>
    <submittedName>
        <fullName evidence="1">Uncharacterized protein</fullName>
    </submittedName>
</protein>
<evidence type="ECO:0000313" key="2">
    <source>
        <dbReference type="Proteomes" id="UP000007463"/>
    </source>
</evidence>
<proteinExistence type="predicted"/>
<dbReference type="OrthoDB" id="5986339at2"/>
<accession>F2IHV6</accession>
<reference evidence="1 2" key="1">
    <citation type="journal article" date="2011" name="Stand. Genomic Sci.">
        <title>Complete genome sequence of the gliding freshwater bacterium Fluviicola taffensis type strain (RW262).</title>
        <authorList>
            <person name="Woyke T."/>
            <person name="Chertkov O."/>
            <person name="Lapidus A."/>
            <person name="Nolan M."/>
            <person name="Lucas S."/>
            <person name="Del Rio T.G."/>
            <person name="Tice H."/>
            <person name="Cheng J.F."/>
            <person name="Tapia R."/>
            <person name="Han C."/>
            <person name="Goodwin L."/>
            <person name="Pitluck S."/>
            <person name="Liolios K."/>
            <person name="Pagani I."/>
            <person name="Ivanova N."/>
            <person name="Huntemann M."/>
            <person name="Mavromatis K."/>
            <person name="Mikhailova N."/>
            <person name="Pati A."/>
            <person name="Chen A."/>
            <person name="Palaniappan K."/>
            <person name="Land M."/>
            <person name="Hauser L."/>
            <person name="Brambilla E.M."/>
            <person name="Rohde M."/>
            <person name="Mwirichia R."/>
            <person name="Sikorski J."/>
            <person name="Tindall B.J."/>
            <person name="Goker M."/>
            <person name="Bristow J."/>
            <person name="Eisen J.A."/>
            <person name="Markowitz V."/>
            <person name="Hugenholtz P."/>
            <person name="Klenk H.P."/>
            <person name="Kyrpides N.C."/>
        </authorList>
    </citation>
    <scope>NUCLEOTIDE SEQUENCE [LARGE SCALE GENOMIC DNA]</scope>
    <source>
        <strain evidence="2">DSM 16823 / RW262 / RW262</strain>
    </source>
</reference>
<gene>
    <name evidence="1" type="ordered locus">Fluta_3951</name>
</gene>
<dbReference type="STRING" id="755732.Fluta_3951"/>
<organism evidence="1 2">
    <name type="scientific">Fluviicola taffensis (strain DSM 16823 / NCIMB 13979 / RW262)</name>
    <dbReference type="NCBI Taxonomy" id="755732"/>
    <lineage>
        <taxon>Bacteria</taxon>
        <taxon>Pseudomonadati</taxon>
        <taxon>Bacteroidota</taxon>
        <taxon>Flavobacteriia</taxon>
        <taxon>Flavobacteriales</taxon>
        <taxon>Crocinitomicaceae</taxon>
        <taxon>Fluviicola</taxon>
    </lineage>
</organism>
<keyword evidence="2" id="KW-1185">Reference proteome</keyword>
<sequence precursor="true">MKSFLLSITFLFSIVSIGQNKLPSKEIDQTRLIKEITFSKMENGDITILYWFPINYFEVASAKDPKQITPEMVSIFQEILGNKTMVLGVTGKMNPTSNQFEAKDEKYIRSNISITQNGKTYKPISAEKLSDELNMLSGHIKPMFEQMLGALGAGICVFYFDITDNAGENILTPFSDLDFTLGIGANKGIYHLPLSCFYKDSKCSNDGETFPANYEFCPYHGSKLISQ</sequence>
<name>F2IHV6_FLUTR</name>
<dbReference type="Proteomes" id="UP000007463">
    <property type="component" value="Chromosome"/>
</dbReference>
<dbReference type="EMBL" id="CP002542">
    <property type="protein sequence ID" value="AEA45915.1"/>
    <property type="molecule type" value="Genomic_DNA"/>
</dbReference>
<dbReference type="RefSeq" id="WP_013688673.1">
    <property type="nucleotide sequence ID" value="NC_015321.1"/>
</dbReference>
<dbReference type="AlphaFoldDB" id="F2IHV6"/>
<dbReference type="eggNOG" id="ENOG5033BCQ">
    <property type="taxonomic scope" value="Bacteria"/>
</dbReference>